<keyword evidence="2" id="KW-0812">Transmembrane</keyword>
<protein>
    <recommendedName>
        <fullName evidence="5">Cbb3-type cytochrome oxidase component FixQ</fullName>
    </recommendedName>
</protein>
<organism evidence="3 4">
    <name type="scientific">Rubinisphaera italica</name>
    <dbReference type="NCBI Taxonomy" id="2527969"/>
    <lineage>
        <taxon>Bacteria</taxon>
        <taxon>Pseudomonadati</taxon>
        <taxon>Planctomycetota</taxon>
        <taxon>Planctomycetia</taxon>
        <taxon>Planctomycetales</taxon>
        <taxon>Planctomycetaceae</taxon>
        <taxon>Rubinisphaera</taxon>
    </lineage>
</organism>
<gene>
    <name evidence="3" type="ORF">Pan54_28550</name>
</gene>
<feature type="region of interest" description="Disordered" evidence="1">
    <location>
        <begin position="36"/>
        <end position="56"/>
    </location>
</feature>
<name>A0A5C5XG54_9PLAN</name>
<evidence type="ECO:0008006" key="5">
    <source>
        <dbReference type="Google" id="ProtNLM"/>
    </source>
</evidence>
<dbReference type="EMBL" id="SJPG01000001">
    <property type="protein sequence ID" value="TWT62116.1"/>
    <property type="molecule type" value="Genomic_DNA"/>
</dbReference>
<keyword evidence="4" id="KW-1185">Reference proteome</keyword>
<sequence length="56" mass="6553">METLAALWLPIFVILFTITIGALSWFVFVRSIDIPWDDRNRSPQDKSRESNQKNQS</sequence>
<evidence type="ECO:0000313" key="3">
    <source>
        <dbReference type="EMBL" id="TWT62116.1"/>
    </source>
</evidence>
<comment type="caution">
    <text evidence="3">The sequence shown here is derived from an EMBL/GenBank/DDBJ whole genome shotgun (WGS) entry which is preliminary data.</text>
</comment>
<accession>A0A5C5XG54</accession>
<dbReference type="Proteomes" id="UP000316095">
    <property type="component" value="Unassembled WGS sequence"/>
</dbReference>
<evidence type="ECO:0000256" key="2">
    <source>
        <dbReference type="SAM" id="Phobius"/>
    </source>
</evidence>
<dbReference type="AlphaFoldDB" id="A0A5C5XG54"/>
<evidence type="ECO:0000313" key="4">
    <source>
        <dbReference type="Proteomes" id="UP000316095"/>
    </source>
</evidence>
<feature type="transmembrane region" description="Helical" evidence="2">
    <location>
        <begin position="6"/>
        <end position="29"/>
    </location>
</feature>
<dbReference type="RefSeq" id="WP_165441773.1">
    <property type="nucleotide sequence ID" value="NZ_SJPG01000001.1"/>
</dbReference>
<reference evidence="3 4" key="1">
    <citation type="submission" date="2019-02" db="EMBL/GenBank/DDBJ databases">
        <title>Deep-cultivation of Planctomycetes and their phenomic and genomic characterization uncovers novel biology.</title>
        <authorList>
            <person name="Wiegand S."/>
            <person name="Jogler M."/>
            <person name="Boedeker C."/>
            <person name="Pinto D."/>
            <person name="Vollmers J."/>
            <person name="Rivas-Marin E."/>
            <person name="Kohn T."/>
            <person name="Peeters S.H."/>
            <person name="Heuer A."/>
            <person name="Rast P."/>
            <person name="Oberbeckmann S."/>
            <person name="Bunk B."/>
            <person name="Jeske O."/>
            <person name="Meyerdierks A."/>
            <person name="Storesund J.E."/>
            <person name="Kallscheuer N."/>
            <person name="Luecker S."/>
            <person name="Lage O.M."/>
            <person name="Pohl T."/>
            <person name="Merkel B.J."/>
            <person name="Hornburger P."/>
            <person name="Mueller R.-W."/>
            <person name="Bruemmer F."/>
            <person name="Labrenz M."/>
            <person name="Spormann A.M."/>
            <person name="Op Den Camp H."/>
            <person name="Overmann J."/>
            <person name="Amann R."/>
            <person name="Jetten M.S.M."/>
            <person name="Mascher T."/>
            <person name="Medema M.H."/>
            <person name="Devos D.P."/>
            <person name="Kaster A.-K."/>
            <person name="Ovreas L."/>
            <person name="Rohde M."/>
            <person name="Galperin M.Y."/>
            <person name="Jogler C."/>
        </authorList>
    </citation>
    <scope>NUCLEOTIDE SEQUENCE [LARGE SCALE GENOMIC DNA]</scope>
    <source>
        <strain evidence="3 4">Pan54</strain>
    </source>
</reference>
<keyword evidence="2" id="KW-1133">Transmembrane helix</keyword>
<keyword evidence="2" id="KW-0472">Membrane</keyword>
<evidence type="ECO:0000256" key="1">
    <source>
        <dbReference type="SAM" id="MobiDB-lite"/>
    </source>
</evidence>
<proteinExistence type="predicted"/>